<gene>
    <name evidence="2" type="ORF">Fmac_000924</name>
</gene>
<organism evidence="2 3">
    <name type="scientific">Flemingia macrophylla</name>
    <dbReference type="NCBI Taxonomy" id="520843"/>
    <lineage>
        <taxon>Eukaryota</taxon>
        <taxon>Viridiplantae</taxon>
        <taxon>Streptophyta</taxon>
        <taxon>Embryophyta</taxon>
        <taxon>Tracheophyta</taxon>
        <taxon>Spermatophyta</taxon>
        <taxon>Magnoliopsida</taxon>
        <taxon>eudicotyledons</taxon>
        <taxon>Gunneridae</taxon>
        <taxon>Pentapetalae</taxon>
        <taxon>rosids</taxon>
        <taxon>fabids</taxon>
        <taxon>Fabales</taxon>
        <taxon>Fabaceae</taxon>
        <taxon>Papilionoideae</taxon>
        <taxon>50 kb inversion clade</taxon>
        <taxon>NPAAA clade</taxon>
        <taxon>indigoferoid/millettioid clade</taxon>
        <taxon>Phaseoleae</taxon>
        <taxon>Flemingia</taxon>
    </lineage>
</organism>
<accession>A0ABD1NFM9</accession>
<protein>
    <submittedName>
        <fullName evidence="2">Uncharacterized protein</fullName>
    </submittedName>
</protein>
<reference evidence="2 3" key="1">
    <citation type="submission" date="2024-08" db="EMBL/GenBank/DDBJ databases">
        <title>Insights into the chromosomal genome structure of Flemingia macrophylla.</title>
        <authorList>
            <person name="Ding Y."/>
            <person name="Zhao Y."/>
            <person name="Bi W."/>
            <person name="Wu M."/>
            <person name="Zhao G."/>
            <person name="Gong Y."/>
            <person name="Li W."/>
            <person name="Zhang P."/>
        </authorList>
    </citation>
    <scope>NUCLEOTIDE SEQUENCE [LARGE SCALE GENOMIC DNA]</scope>
    <source>
        <strain evidence="2">DYQJB</strain>
        <tissue evidence="2">Leaf</tissue>
    </source>
</reference>
<evidence type="ECO:0000256" key="1">
    <source>
        <dbReference type="SAM" id="MobiDB-lite"/>
    </source>
</evidence>
<dbReference type="EMBL" id="JBGMDY010000001">
    <property type="protein sequence ID" value="KAL2346924.1"/>
    <property type="molecule type" value="Genomic_DNA"/>
</dbReference>
<keyword evidence="3" id="KW-1185">Reference proteome</keyword>
<evidence type="ECO:0000313" key="3">
    <source>
        <dbReference type="Proteomes" id="UP001603857"/>
    </source>
</evidence>
<feature type="region of interest" description="Disordered" evidence="1">
    <location>
        <begin position="1"/>
        <end position="21"/>
    </location>
</feature>
<proteinExistence type="predicted"/>
<evidence type="ECO:0000313" key="2">
    <source>
        <dbReference type="EMBL" id="KAL2346924.1"/>
    </source>
</evidence>
<dbReference type="Proteomes" id="UP001603857">
    <property type="component" value="Unassembled WGS sequence"/>
</dbReference>
<feature type="compositionally biased region" description="Low complexity" evidence="1">
    <location>
        <begin position="1"/>
        <end position="18"/>
    </location>
</feature>
<comment type="caution">
    <text evidence="2">The sequence shown here is derived from an EMBL/GenBank/DDBJ whole genome shotgun (WGS) entry which is preliminary data.</text>
</comment>
<name>A0ABD1NFM9_9FABA</name>
<dbReference type="AlphaFoldDB" id="A0ABD1NFM9"/>
<sequence>MNCNPSDSSSGASAAEGKASLKREQTALQVVKTFDEEFPYEVPGAFHTALLLIEKNISDTLESTCWTFARGDNRQLGHGTTQNTLLPTSV</sequence>